<evidence type="ECO:0000256" key="2">
    <source>
        <dbReference type="ARBA" id="ARBA00008664"/>
    </source>
</evidence>
<dbReference type="Pfam" id="PF13091">
    <property type="entry name" value="PLDc_2"/>
    <property type="match status" value="2"/>
</dbReference>
<dbReference type="OrthoDB" id="9762009at2"/>
<keyword evidence="5" id="KW-0442">Lipid degradation</keyword>
<reference evidence="9 10" key="1">
    <citation type="submission" date="2018-01" db="EMBL/GenBank/DDBJ databases">
        <title>A novel member of the phylum Bacteroidetes isolated from glacier ice.</title>
        <authorList>
            <person name="Liu Q."/>
            <person name="Xin Y.-H."/>
        </authorList>
    </citation>
    <scope>NUCLEOTIDE SEQUENCE [LARGE SCALE GENOMIC DNA]</scope>
    <source>
        <strain evidence="9 10">RB1R16</strain>
    </source>
</reference>
<dbReference type="SMART" id="SM00155">
    <property type="entry name" value="PLDc"/>
    <property type="match status" value="2"/>
</dbReference>
<organism evidence="9 10">
    <name type="scientific">Flavipsychrobacter stenotrophus</name>
    <dbReference type="NCBI Taxonomy" id="2077091"/>
    <lineage>
        <taxon>Bacteria</taxon>
        <taxon>Pseudomonadati</taxon>
        <taxon>Bacteroidota</taxon>
        <taxon>Chitinophagia</taxon>
        <taxon>Chitinophagales</taxon>
        <taxon>Chitinophagaceae</taxon>
        <taxon>Flavipsychrobacter</taxon>
    </lineage>
</organism>
<dbReference type="SUPFAM" id="SSF49265">
    <property type="entry name" value="Fibronectin type III"/>
    <property type="match status" value="2"/>
</dbReference>
<dbReference type="InterPro" id="IPR025202">
    <property type="entry name" value="PLD-like_dom"/>
</dbReference>
<dbReference type="PANTHER" id="PTHR43856">
    <property type="entry name" value="CARDIOLIPIN HYDROLASE"/>
    <property type="match status" value="1"/>
</dbReference>
<dbReference type="AlphaFoldDB" id="A0A2S7SV91"/>
<dbReference type="InterPro" id="IPR003961">
    <property type="entry name" value="FN3_dom"/>
</dbReference>
<keyword evidence="10" id="KW-1185">Reference proteome</keyword>
<dbReference type="InterPro" id="IPR051406">
    <property type="entry name" value="PLD_domain"/>
</dbReference>
<dbReference type="PROSITE" id="PS50853">
    <property type="entry name" value="FN3"/>
    <property type="match status" value="4"/>
</dbReference>
<dbReference type="SUPFAM" id="SSF56024">
    <property type="entry name" value="Phospholipase D/nuclease"/>
    <property type="match status" value="2"/>
</dbReference>
<comment type="catalytic activity">
    <reaction evidence="1">
        <text>a 1,2-diacyl-sn-glycero-3-phosphocholine + H2O = a 1,2-diacyl-sn-glycero-3-phosphate + choline + H(+)</text>
        <dbReference type="Rhea" id="RHEA:14445"/>
        <dbReference type="ChEBI" id="CHEBI:15354"/>
        <dbReference type="ChEBI" id="CHEBI:15377"/>
        <dbReference type="ChEBI" id="CHEBI:15378"/>
        <dbReference type="ChEBI" id="CHEBI:57643"/>
        <dbReference type="ChEBI" id="CHEBI:58608"/>
        <dbReference type="EC" id="3.1.4.4"/>
    </reaction>
</comment>
<proteinExistence type="inferred from homology"/>
<dbReference type="RefSeq" id="WP_105039253.1">
    <property type="nucleotide sequence ID" value="NZ_PPSL01000003.1"/>
</dbReference>
<dbReference type="GO" id="GO:0006793">
    <property type="term" value="P:phosphorus metabolic process"/>
    <property type="evidence" value="ECO:0007669"/>
    <property type="project" value="UniProtKB-ARBA"/>
</dbReference>
<dbReference type="Gene3D" id="2.60.40.10">
    <property type="entry name" value="Immunoglobulins"/>
    <property type="match status" value="4"/>
</dbReference>
<dbReference type="Pfam" id="PF00041">
    <property type="entry name" value="fn3"/>
    <property type="match status" value="3"/>
</dbReference>
<dbReference type="GO" id="GO:0016042">
    <property type="term" value="P:lipid catabolic process"/>
    <property type="evidence" value="ECO:0007669"/>
    <property type="project" value="UniProtKB-KW"/>
</dbReference>
<evidence type="ECO:0000256" key="3">
    <source>
        <dbReference type="ARBA" id="ARBA00012027"/>
    </source>
</evidence>
<evidence type="ECO:0000313" key="9">
    <source>
        <dbReference type="EMBL" id="PQJ10525.1"/>
    </source>
</evidence>
<feature type="domain" description="Fibronectin type-III" evidence="8">
    <location>
        <begin position="395"/>
        <end position="481"/>
    </location>
</feature>
<evidence type="ECO:0000256" key="1">
    <source>
        <dbReference type="ARBA" id="ARBA00000798"/>
    </source>
</evidence>
<dbReference type="PROSITE" id="PS50035">
    <property type="entry name" value="PLD"/>
    <property type="match status" value="1"/>
</dbReference>
<evidence type="ECO:0000259" key="7">
    <source>
        <dbReference type="PROSITE" id="PS50035"/>
    </source>
</evidence>
<feature type="domain" description="Fibronectin type-III" evidence="8">
    <location>
        <begin position="665"/>
        <end position="752"/>
    </location>
</feature>
<dbReference type="Pfam" id="PF18962">
    <property type="entry name" value="Por_Secre_tail"/>
    <property type="match status" value="1"/>
</dbReference>
<comment type="caution">
    <text evidence="9">The sequence shown here is derived from an EMBL/GenBank/DDBJ whole genome shotgun (WGS) entry which is preliminary data.</text>
</comment>
<gene>
    <name evidence="9" type="ORF">CJD36_011155</name>
</gene>
<dbReference type="NCBIfam" id="TIGR04183">
    <property type="entry name" value="Por_Secre_tail"/>
    <property type="match status" value="1"/>
</dbReference>
<evidence type="ECO:0000259" key="8">
    <source>
        <dbReference type="PROSITE" id="PS50853"/>
    </source>
</evidence>
<dbReference type="GO" id="GO:0004630">
    <property type="term" value="F:phospholipase D activity"/>
    <property type="evidence" value="ECO:0007669"/>
    <property type="project" value="UniProtKB-EC"/>
</dbReference>
<sequence length="845" mass="89322">MQTHTLKARLFITIAALLSIINIGYAQIIPNCGNKIAIYFNQPVDNSVSTGVNAAYLNNSFVDTIVAYINRAKYSIDIAQYDYNQSGSYTSIATAINNAYLSGKKVRWIYDSSQVNTGLALLNPGIHTMGSPTTAAYGIMHHKFIVIDANSANPNDAIVSTGSEDWGVTQFNLAPNNLLFLQDSALAHAYLNQFNMMWGDTGVIPNTTTSKYGPFKTDVGQHIFHIDGKLIELYFSPSDATNTHILSTINSANTDLYFGVFTFTVAADANAIVARQTAGVYTAGIVDQNSNTSAAYPILTSGLGTNLKTYVGSGALVYHNKMLIVDPSNACSDPAVLTGSHNWSTSANTKNDENTLIIHNDTVANVYYQSFKANFAALGGTLTPIAPCATTTCAIPSGLYTTGVTSTAALLNWSPVSGAVSYAVQYRVVGASVWDTLTVFTDSVSITTLTPTTNYEFQVATRCASGSSAYASSSTFTTLAAPCSIPSGLNTMATSTTSATIGWTPVSGSSVYYINYRPSGTTPWSATTSSMNSVTIAGLLSGTVYEYEVAADCSGATGTYSTMDSFATTSASCAIPTTPTTFYITNTSAILGWTVVGSAAGYIVNYRVLSTATWTIDTVYTNTDTLTALTAGTLYEFRVSTLCIGITSAYTGSSIFSTLSSTCPVPVALTAASVSSTAAQLTWSPISGAVSYNIRYRKTGTTAWQNTVSAAASVIINSLSPSTFYEFQVQARCTAPDTSGYAGSVTFKTSATAGILSASLEQNTFTIDPNPTANGNIHLAFQLNAQDAVSIVVYDIMGREVQTLINNEIKQPGNLNYAIALDAPGVYLIKLTVGQTSVVKRAVRL</sequence>
<dbReference type="InterPro" id="IPR026444">
    <property type="entry name" value="Secre_tail"/>
</dbReference>
<evidence type="ECO:0000256" key="4">
    <source>
        <dbReference type="ARBA" id="ARBA00022801"/>
    </source>
</evidence>
<dbReference type="Proteomes" id="UP000239872">
    <property type="component" value="Unassembled WGS sequence"/>
</dbReference>
<dbReference type="EC" id="3.1.4.4" evidence="3"/>
<dbReference type="EMBL" id="PPSL01000003">
    <property type="protein sequence ID" value="PQJ10525.1"/>
    <property type="molecule type" value="Genomic_DNA"/>
</dbReference>
<dbReference type="InterPro" id="IPR013783">
    <property type="entry name" value="Ig-like_fold"/>
</dbReference>
<protein>
    <recommendedName>
        <fullName evidence="3">phospholipase D</fullName>
        <ecNumber evidence="3">3.1.4.4</ecNumber>
    </recommendedName>
</protein>
<keyword evidence="6" id="KW-0443">Lipid metabolism</keyword>
<dbReference type="Gene3D" id="3.30.870.10">
    <property type="entry name" value="Endonuclease Chain A"/>
    <property type="match status" value="2"/>
</dbReference>
<dbReference type="InterPro" id="IPR036116">
    <property type="entry name" value="FN3_sf"/>
</dbReference>
<evidence type="ECO:0000256" key="5">
    <source>
        <dbReference type="ARBA" id="ARBA00022963"/>
    </source>
</evidence>
<dbReference type="CDD" id="cd00063">
    <property type="entry name" value="FN3"/>
    <property type="match status" value="4"/>
</dbReference>
<dbReference type="PANTHER" id="PTHR43856:SF1">
    <property type="entry name" value="MITOCHONDRIAL CARDIOLIPIN HYDROLASE"/>
    <property type="match status" value="1"/>
</dbReference>
<dbReference type="SMART" id="SM00060">
    <property type="entry name" value="FN3"/>
    <property type="match status" value="4"/>
</dbReference>
<feature type="domain" description="Fibronectin type-III" evidence="8">
    <location>
        <begin position="575"/>
        <end position="661"/>
    </location>
</feature>
<name>A0A2S7SV91_9BACT</name>
<dbReference type="InterPro" id="IPR001736">
    <property type="entry name" value="PLipase_D/transphosphatidylase"/>
</dbReference>
<feature type="domain" description="PLD phosphodiesterase" evidence="7">
    <location>
        <begin position="314"/>
        <end position="347"/>
    </location>
</feature>
<evidence type="ECO:0000313" key="10">
    <source>
        <dbReference type="Proteomes" id="UP000239872"/>
    </source>
</evidence>
<dbReference type="GO" id="GO:0016891">
    <property type="term" value="F:RNA endonuclease activity producing 5'-phosphomonoesters, hydrolytic mechanism"/>
    <property type="evidence" value="ECO:0007669"/>
    <property type="project" value="TreeGrafter"/>
</dbReference>
<feature type="domain" description="Fibronectin type-III" evidence="8">
    <location>
        <begin position="485"/>
        <end position="571"/>
    </location>
</feature>
<keyword evidence="4" id="KW-0378">Hydrolase</keyword>
<evidence type="ECO:0000256" key="6">
    <source>
        <dbReference type="ARBA" id="ARBA00023098"/>
    </source>
</evidence>
<accession>A0A2S7SV91</accession>
<comment type="similarity">
    <text evidence="2">Belongs to the phospholipase D family.</text>
</comment>